<proteinExistence type="predicted"/>
<dbReference type="RefSeq" id="WP_281845735.1">
    <property type="nucleotide sequence ID" value="NZ_BSCH01000022.1"/>
</dbReference>
<evidence type="ECO:0000313" key="2">
    <source>
        <dbReference type="EMBL" id="GLG91557.1"/>
    </source>
</evidence>
<evidence type="ECO:0000256" key="1">
    <source>
        <dbReference type="SAM" id="Phobius"/>
    </source>
</evidence>
<keyword evidence="1" id="KW-0812">Transmembrane</keyword>
<comment type="caution">
    <text evidence="2">The sequence shown here is derived from an EMBL/GenBank/DDBJ whole genome shotgun (WGS) entry which is preliminary data.</text>
</comment>
<evidence type="ECO:0000313" key="3">
    <source>
        <dbReference type="Proteomes" id="UP001145094"/>
    </source>
</evidence>
<reference evidence="2" key="1">
    <citation type="submission" date="2022-11" db="EMBL/GenBank/DDBJ databases">
        <title>Draft genome sequence of Sellimonas catena strain 18CBH55.</title>
        <authorList>
            <person name="Hisatomi A."/>
            <person name="Ohkuma M."/>
            <person name="Sakamoto M."/>
        </authorList>
    </citation>
    <scope>NUCLEOTIDE SEQUENCE</scope>
    <source>
        <strain evidence="2">18CBH55</strain>
    </source>
</reference>
<feature type="transmembrane region" description="Helical" evidence="1">
    <location>
        <begin position="5"/>
        <end position="21"/>
    </location>
</feature>
<dbReference type="EMBL" id="BSCH01000022">
    <property type="protein sequence ID" value="GLG91557.1"/>
    <property type="molecule type" value="Genomic_DNA"/>
</dbReference>
<gene>
    <name evidence="2" type="ORF">Selli2_29840</name>
</gene>
<protein>
    <submittedName>
        <fullName evidence="2">Uncharacterized protein</fullName>
    </submittedName>
</protein>
<accession>A0A9W6CI05</accession>
<keyword evidence="1" id="KW-0472">Membrane</keyword>
<reference evidence="2" key="2">
    <citation type="submission" date="2022-11" db="EMBL/GenBank/DDBJ databases">
        <title>Draft genome sequence of Sellimonas catena strain 18CBH55.</title>
        <authorList>
            <person name="Atsushi H."/>
            <person name="Moriya O."/>
            <person name="Mitsuo S."/>
        </authorList>
    </citation>
    <scope>NUCLEOTIDE SEQUENCE</scope>
    <source>
        <strain evidence="2">18CBH55</strain>
    </source>
</reference>
<organism evidence="2 3">
    <name type="scientific">Sellimonas catena</name>
    <dbReference type="NCBI Taxonomy" id="2994035"/>
    <lineage>
        <taxon>Bacteria</taxon>
        <taxon>Bacillati</taxon>
        <taxon>Bacillota</taxon>
        <taxon>Clostridia</taxon>
        <taxon>Lachnospirales</taxon>
        <taxon>Lachnospiraceae</taxon>
        <taxon>Sellimonas</taxon>
    </lineage>
</organism>
<keyword evidence="1" id="KW-1133">Transmembrane helix</keyword>
<sequence>MKKEVVLWLIVIAVILELMLSEPAGTIIPLIILVPVFIYLIVDIIKNGIRWKK</sequence>
<dbReference type="AlphaFoldDB" id="A0A9W6CI05"/>
<reference evidence="2" key="3">
    <citation type="journal article" date="2023" name="Int. J. Syst. Evol. Microbiol.">
        <title>Sellimonas catena sp. nov., isolated from human faeces.</title>
        <authorList>
            <person name="Hisatomi A."/>
            <person name="Ohkuma M."/>
            <person name="Sakamoto M."/>
        </authorList>
    </citation>
    <scope>NUCLEOTIDE SEQUENCE</scope>
    <source>
        <strain evidence="2">18CBH55</strain>
    </source>
</reference>
<dbReference type="Proteomes" id="UP001145094">
    <property type="component" value="Unassembled WGS sequence"/>
</dbReference>
<name>A0A9W6CI05_9FIRM</name>
<feature type="transmembrane region" description="Helical" evidence="1">
    <location>
        <begin position="27"/>
        <end position="45"/>
    </location>
</feature>